<name>A0AAU7NT71_9GAMM</name>
<dbReference type="EMBL" id="CP157743">
    <property type="protein sequence ID" value="XBS20182.1"/>
    <property type="molecule type" value="Genomic_DNA"/>
</dbReference>
<sequence>MALIEAHPELKRGFELLTGIKGIAQAIAIAFGKGDWKRGQIYFLAPQR</sequence>
<proteinExistence type="predicted"/>
<organism evidence="1 2">
    <name type="scientific">Methylomarinum roseum</name>
    <dbReference type="NCBI Taxonomy" id="3067653"/>
    <lineage>
        <taxon>Bacteria</taxon>
        <taxon>Pseudomonadati</taxon>
        <taxon>Pseudomonadota</taxon>
        <taxon>Gammaproteobacteria</taxon>
        <taxon>Methylococcales</taxon>
        <taxon>Methylococcaceae</taxon>
        <taxon>Methylomarinum</taxon>
    </lineage>
</organism>
<dbReference type="KEGG" id="mech:Q9L42_017790"/>
<keyword evidence="2" id="KW-1185">Reference proteome</keyword>
<protein>
    <submittedName>
        <fullName evidence="1">Uncharacterized protein</fullName>
    </submittedName>
</protein>
<dbReference type="Proteomes" id="UP001225378">
    <property type="component" value="Chromosome"/>
</dbReference>
<evidence type="ECO:0000313" key="2">
    <source>
        <dbReference type="Proteomes" id="UP001225378"/>
    </source>
</evidence>
<gene>
    <name evidence="1" type="ORF">Q9L42_017790</name>
</gene>
<reference evidence="1 2" key="1">
    <citation type="journal article" date="2024" name="Microbiology">
        <title>Methylomarinum rosea sp. nov., a novel halophilic methanotrophic bacterium from the hypersaline Lake Elton.</title>
        <authorList>
            <person name="Suleimanov R.Z."/>
            <person name="Oshkin I.Y."/>
            <person name="Danilova O.V."/>
            <person name="Suzina N.E."/>
            <person name="Dedysh S.N."/>
        </authorList>
    </citation>
    <scope>NUCLEOTIDE SEQUENCE [LARGE SCALE GENOMIC DNA]</scope>
    <source>
        <strain evidence="1 2">Ch1-1</strain>
    </source>
</reference>
<evidence type="ECO:0000313" key="1">
    <source>
        <dbReference type="EMBL" id="XBS20182.1"/>
    </source>
</evidence>
<dbReference type="RefSeq" id="WP_305907085.1">
    <property type="nucleotide sequence ID" value="NZ_CP157743.1"/>
</dbReference>
<dbReference type="AlphaFoldDB" id="A0AAU7NT71"/>
<accession>A0AAU7NT71</accession>